<evidence type="ECO:0000256" key="4">
    <source>
        <dbReference type="ARBA" id="ARBA00023069"/>
    </source>
</evidence>
<feature type="coiled-coil region" evidence="8">
    <location>
        <begin position="93"/>
        <end position="127"/>
    </location>
</feature>
<proteinExistence type="inferred from homology"/>
<dbReference type="Proteomes" id="UP001165090">
    <property type="component" value="Unassembled WGS sequence"/>
</dbReference>
<name>A0ABQ5S3U1_9CHLO</name>
<evidence type="ECO:0000256" key="9">
    <source>
        <dbReference type="SAM" id="MobiDB-lite"/>
    </source>
</evidence>
<comment type="subcellular location">
    <subcellularLocation>
        <location evidence="1">Cell projection</location>
        <location evidence="1">Cilium</location>
        <location evidence="1">Flagellum</location>
    </subcellularLocation>
</comment>
<comment type="caution">
    <text evidence="11">The sequence shown here is derived from an EMBL/GenBank/DDBJ whole genome shotgun (WGS) entry which is preliminary data.</text>
</comment>
<feature type="domain" description="Trichohyalin-plectin-homology" evidence="10">
    <location>
        <begin position="157"/>
        <end position="503"/>
    </location>
</feature>
<feature type="region of interest" description="Disordered" evidence="9">
    <location>
        <begin position="1"/>
        <end position="29"/>
    </location>
</feature>
<evidence type="ECO:0000256" key="6">
    <source>
        <dbReference type="ARBA" id="ARBA00034116"/>
    </source>
</evidence>
<dbReference type="Pfam" id="PF13868">
    <property type="entry name" value="TPH"/>
    <property type="match status" value="1"/>
</dbReference>
<dbReference type="PANTHER" id="PTHR15504">
    <property type="entry name" value="NASOPHARYNGEAL EPITHELIUM SPECIFIC PROTEIN 1"/>
    <property type="match status" value="1"/>
</dbReference>
<evidence type="ECO:0000256" key="2">
    <source>
        <dbReference type="ARBA" id="ARBA00022846"/>
    </source>
</evidence>
<evidence type="ECO:0000313" key="12">
    <source>
        <dbReference type="Proteomes" id="UP001165090"/>
    </source>
</evidence>
<keyword evidence="4" id="KW-0969">Cilium</keyword>
<dbReference type="InterPro" id="IPR033253">
    <property type="entry name" value="CFAP45"/>
</dbReference>
<protein>
    <recommendedName>
        <fullName evidence="7">Cilia- and flagella-associated protein 45</fullName>
    </recommendedName>
</protein>
<accession>A0ABQ5S3U1</accession>
<evidence type="ECO:0000256" key="7">
    <source>
        <dbReference type="ARBA" id="ARBA00034142"/>
    </source>
</evidence>
<dbReference type="EMBL" id="BSDZ01000017">
    <property type="protein sequence ID" value="GLI64123.1"/>
    <property type="molecule type" value="Genomic_DNA"/>
</dbReference>
<evidence type="ECO:0000256" key="3">
    <source>
        <dbReference type="ARBA" id="ARBA00023054"/>
    </source>
</evidence>
<dbReference type="InterPro" id="IPR043597">
    <property type="entry name" value="TPH_dom"/>
</dbReference>
<feature type="non-terminal residue" evidence="11">
    <location>
        <position position="1"/>
    </location>
</feature>
<gene>
    <name evidence="11" type="ORF">VaNZ11_007299</name>
</gene>
<evidence type="ECO:0000256" key="8">
    <source>
        <dbReference type="SAM" id="Coils"/>
    </source>
</evidence>
<keyword evidence="5" id="KW-0966">Cell projection</keyword>
<organism evidence="11 12">
    <name type="scientific">Volvox africanus</name>
    <dbReference type="NCBI Taxonomy" id="51714"/>
    <lineage>
        <taxon>Eukaryota</taxon>
        <taxon>Viridiplantae</taxon>
        <taxon>Chlorophyta</taxon>
        <taxon>core chlorophytes</taxon>
        <taxon>Chlorophyceae</taxon>
        <taxon>CS clade</taxon>
        <taxon>Chlamydomonadales</taxon>
        <taxon>Volvocaceae</taxon>
        <taxon>Volvox</taxon>
    </lineage>
</organism>
<comment type="similarity">
    <text evidence="6">Belongs to the CFAP45 family.</text>
</comment>
<keyword evidence="3 8" id="KW-0175">Coiled coil</keyword>
<dbReference type="PANTHER" id="PTHR15504:SF0">
    <property type="entry name" value="CILIA- AND FLAGELLA-ASSOCIATED PROTEIN 45"/>
    <property type="match status" value="1"/>
</dbReference>
<evidence type="ECO:0000313" key="11">
    <source>
        <dbReference type="EMBL" id="GLI64123.1"/>
    </source>
</evidence>
<evidence type="ECO:0000256" key="5">
    <source>
        <dbReference type="ARBA" id="ARBA00023273"/>
    </source>
</evidence>
<evidence type="ECO:0000256" key="1">
    <source>
        <dbReference type="ARBA" id="ARBA00004230"/>
    </source>
</evidence>
<reference evidence="11 12" key="1">
    <citation type="journal article" date="2023" name="IScience">
        <title>Expanded male sex-determining region conserved during the evolution of homothallism in the green alga Volvox.</title>
        <authorList>
            <person name="Yamamoto K."/>
            <person name="Matsuzaki R."/>
            <person name="Mahakham W."/>
            <person name="Heman W."/>
            <person name="Sekimoto H."/>
            <person name="Kawachi M."/>
            <person name="Minakuchi Y."/>
            <person name="Toyoda A."/>
            <person name="Nozaki H."/>
        </authorList>
    </citation>
    <scope>NUCLEOTIDE SEQUENCE [LARGE SCALE GENOMIC DNA]</scope>
    <source>
        <strain evidence="11 12">NIES-4468</strain>
    </source>
</reference>
<keyword evidence="2" id="KW-0282">Flagellum</keyword>
<sequence length="517" mass="60436">KHLKLSLFGVGTNAAMPPQTPPRTGYRSGKATFVDESLFGGKKSDRTESQTAEAGSLKLTAATRTISPNDRDVVTVTKGDLARMLKPSPIMTAEDVAAAKKEAEARREQLQAVSKARKEKMLKLEEEAKKQAPPTETEILQRQLNDATRSRATHLLLEQKDAVKNMNQMMLYSKCVTIRDAQIEEKKQMLAEEEEEQRRLDLMMEIERVKALEQYESRERQRADERRRGAAVLNEQIKDRERERIRQEELRDQERVHMLKEMERLKEEEMQTQIEKKLQAKYLMEEVSAANAEQIRRKEQMKVREKEEDMRIADYLLQKELREQALAAEKERIAKEKELEVARLRAMQERAADKQAELDELRARRYQEAKEREWRTKERAFAERQAAMQQELAQARTAQQAAKIKQKAEMAKLEQDEFMRVLAVNRQKEYEELQQTVNAMTLNSKYKEELLAQIQANDERRKRERQAYLEDGARLREGAEKEKQLLVQIKERKLGELEQAGVPAKYRAELEKMKVKI</sequence>
<evidence type="ECO:0000259" key="10">
    <source>
        <dbReference type="Pfam" id="PF13868"/>
    </source>
</evidence>
<feature type="coiled-coil region" evidence="8">
    <location>
        <begin position="289"/>
        <end position="364"/>
    </location>
</feature>
<keyword evidence="12" id="KW-1185">Reference proteome</keyword>